<organism evidence="8 9">
    <name type="scientific">Acidianus hospitalis</name>
    <dbReference type="NCBI Taxonomy" id="563177"/>
    <lineage>
        <taxon>Archaea</taxon>
        <taxon>Thermoproteota</taxon>
        <taxon>Thermoprotei</taxon>
        <taxon>Sulfolobales</taxon>
        <taxon>Sulfolobaceae</taxon>
        <taxon>Acidianus</taxon>
    </lineage>
</organism>
<sequence>MYEFTSQLSYIVIFILMVLEGMSLPIPSEIIMPLVGYYSFKGYINIEIGIISGTIGSLVGSLIDYFIAEKLGIPFLSKYGKIFGIGDNKLNMLGTWFDKYGIFAVFGFRFIPLFRALISFPAGLARMKIVKFILATFSGHIIWNTALALIGYEFATQWEMIINQIEKLGYIIAGIIILTIVVYIIAIFIKRRRNLR</sequence>
<comment type="caution">
    <text evidence="8">The sequence shown here is derived from an EMBL/GenBank/DDBJ whole genome shotgun (WGS) entry which is preliminary data.</text>
</comment>
<evidence type="ECO:0000256" key="6">
    <source>
        <dbReference type="SAM" id="Phobius"/>
    </source>
</evidence>
<feature type="domain" description="VTT" evidence="7">
    <location>
        <begin position="26"/>
        <end position="152"/>
    </location>
</feature>
<name>A0A2T9XCZ2_9CREN</name>
<evidence type="ECO:0000256" key="5">
    <source>
        <dbReference type="ARBA" id="ARBA00023136"/>
    </source>
</evidence>
<evidence type="ECO:0000313" key="8">
    <source>
        <dbReference type="EMBL" id="PVU77929.1"/>
    </source>
</evidence>
<proteinExistence type="predicted"/>
<protein>
    <submittedName>
        <fullName evidence="8">DedA family protein</fullName>
    </submittedName>
</protein>
<dbReference type="PANTHER" id="PTHR42709:SF6">
    <property type="entry name" value="UNDECAPRENYL PHOSPHATE TRANSPORTER A"/>
    <property type="match status" value="1"/>
</dbReference>
<evidence type="ECO:0000256" key="2">
    <source>
        <dbReference type="ARBA" id="ARBA00022475"/>
    </source>
</evidence>
<evidence type="ECO:0000256" key="1">
    <source>
        <dbReference type="ARBA" id="ARBA00004651"/>
    </source>
</evidence>
<evidence type="ECO:0000259" key="7">
    <source>
        <dbReference type="Pfam" id="PF09335"/>
    </source>
</evidence>
<feature type="transmembrane region" description="Helical" evidence="6">
    <location>
        <begin position="48"/>
        <end position="68"/>
    </location>
</feature>
<dbReference type="Proteomes" id="UP000245638">
    <property type="component" value="Unassembled WGS sequence"/>
</dbReference>
<dbReference type="InterPro" id="IPR051311">
    <property type="entry name" value="DedA_domain"/>
</dbReference>
<dbReference type="EMBL" id="QEFD01000004">
    <property type="protein sequence ID" value="PVU77929.1"/>
    <property type="molecule type" value="Genomic_DNA"/>
</dbReference>
<comment type="subcellular location">
    <subcellularLocation>
        <location evidence="1">Cell membrane</location>
        <topology evidence="1">Multi-pass membrane protein</topology>
    </subcellularLocation>
</comment>
<evidence type="ECO:0000313" key="9">
    <source>
        <dbReference type="Proteomes" id="UP000245638"/>
    </source>
</evidence>
<keyword evidence="3 6" id="KW-0812">Transmembrane</keyword>
<feature type="transmembrane region" description="Helical" evidence="6">
    <location>
        <begin position="170"/>
        <end position="189"/>
    </location>
</feature>
<reference evidence="8 9" key="1">
    <citation type="journal article" date="2015" name="Appl. Environ. Microbiol.">
        <title>Nanoarchaeota, Their Sulfolobales Host, and Nanoarchaeota Virus Distribution across Yellowstone National Park Hot Springs.</title>
        <authorList>
            <person name="Munson-McGee J.H."/>
            <person name="Field E.K."/>
            <person name="Bateson M."/>
            <person name="Rooney C."/>
            <person name="Stepanauskas R."/>
            <person name="Young M.J."/>
        </authorList>
    </citation>
    <scope>NUCLEOTIDE SEQUENCE [LARGE SCALE GENOMIC DNA]</scope>
    <source>
        <strain evidence="8">SCGC AC-742_N10</strain>
    </source>
</reference>
<feature type="transmembrane region" description="Helical" evidence="6">
    <location>
        <begin position="100"/>
        <end position="118"/>
    </location>
</feature>
<accession>A0A2T9XCZ2</accession>
<dbReference type="Pfam" id="PF09335">
    <property type="entry name" value="VTT_dom"/>
    <property type="match status" value="1"/>
</dbReference>
<keyword evidence="5 6" id="KW-0472">Membrane</keyword>
<evidence type="ECO:0000256" key="3">
    <source>
        <dbReference type="ARBA" id="ARBA00022692"/>
    </source>
</evidence>
<dbReference type="GO" id="GO:0005886">
    <property type="term" value="C:plasma membrane"/>
    <property type="evidence" value="ECO:0007669"/>
    <property type="project" value="UniProtKB-SubCell"/>
</dbReference>
<feature type="transmembrane region" description="Helical" evidence="6">
    <location>
        <begin position="6"/>
        <end position="27"/>
    </location>
</feature>
<gene>
    <name evidence="8" type="ORF">DDW13_00070</name>
</gene>
<evidence type="ECO:0000256" key="4">
    <source>
        <dbReference type="ARBA" id="ARBA00022989"/>
    </source>
</evidence>
<feature type="transmembrane region" description="Helical" evidence="6">
    <location>
        <begin position="130"/>
        <end position="150"/>
    </location>
</feature>
<keyword evidence="2" id="KW-1003">Cell membrane</keyword>
<keyword evidence="4 6" id="KW-1133">Transmembrane helix</keyword>
<dbReference type="PANTHER" id="PTHR42709">
    <property type="entry name" value="ALKALINE PHOSPHATASE LIKE PROTEIN"/>
    <property type="match status" value="1"/>
</dbReference>
<dbReference type="InterPro" id="IPR032816">
    <property type="entry name" value="VTT_dom"/>
</dbReference>
<dbReference type="AlphaFoldDB" id="A0A2T9XCZ2"/>